<evidence type="ECO:0000313" key="1">
    <source>
        <dbReference type="EMBL" id="QWT48001.1"/>
    </source>
</evidence>
<sequence length="202" mass="22936">MKTSRRATVLAARSSHQRHHIAEAAARLMAQDGLPDYASAKRKAARQLGISDTDALPSDREVESALRTYQALYQKDEQPAHLRDLRQKSLELLDIFRAFRPYLTGPVLDGTAGKYAEIELLLYPESPKDVEIFLLNRRQDYVHQPLRHAREEANIRLDWKGDEVQLSLYPPQEERIATRNRARAEALAALLQGPASIETEIS</sequence>
<keyword evidence="2" id="KW-1185">Reference proteome</keyword>
<proteinExistence type="predicted"/>
<evidence type="ECO:0008006" key="3">
    <source>
        <dbReference type="Google" id="ProtNLM"/>
    </source>
</evidence>
<organism evidence="1 2">
    <name type="scientific">Azospira inquinata</name>
    <dbReference type="NCBI Taxonomy" id="2785627"/>
    <lineage>
        <taxon>Bacteria</taxon>
        <taxon>Pseudomonadati</taxon>
        <taxon>Pseudomonadota</taxon>
        <taxon>Betaproteobacteria</taxon>
        <taxon>Rhodocyclales</taxon>
        <taxon>Rhodocyclaceae</taxon>
        <taxon>Azospira</taxon>
    </lineage>
</organism>
<dbReference type="EMBL" id="CP064782">
    <property type="protein sequence ID" value="QWT48001.1"/>
    <property type="molecule type" value="Genomic_DNA"/>
</dbReference>
<name>A0A975XTQ7_9RHOO</name>
<dbReference type="RefSeq" id="WP_232368448.1">
    <property type="nucleotide sequence ID" value="NZ_CP064782.1"/>
</dbReference>
<dbReference type="Proteomes" id="UP000683428">
    <property type="component" value="Chromosome"/>
</dbReference>
<gene>
    <name evidence="1" type="ORF">Azoinq_08940</name>
</gene>
<accession>A0A975XTQ7</accession>
<dbReference type="KEGG" id="aiq:Azoinq_08940"/>
<evidence type="ECO:0000313" key="2">
    <source>
        <dbReference type="Proteomes" id="UP000683428"/>
    </source>
</evidence>
<protein>
    <recommendedName>
        <fullName evidence="3">Nucleotidyltransferase</fullName>
    </recommendedName>
</protein>
<dbReference type="AlphaFoldDB" id="A0A975XTQ7"/>
<reference evidence="1" key="1">
    <citation type="submission" date="2020-11" db="EMBL/GenBank/DDBJ databases">
        <title>Azospira inquinata sp. nov.</title>
        <authorList>
            <person name="Moe W.M."/>
            <person name="Mikes M.C."/>
        </authorList>
    </citation>
    <scope>NUCLEOTIDE SEQUENCE</scope>
    <source>
        <strain evidence="1">Azo-3</strain>
    </source>
</reference>